<organism evidence="1 2">
    <name type="scientific">Araneus ventricosus</name>
    <name type="common">Orbweaver spider</name>
    <name type="synonym">Epeira ventricosa</name>
    <dbReference type="NCBI Taxonomy" id="182803"/>
    <lineage>
        <taxon>Eukaryota</taxon>
        <taxon>Metazoa</taxon>
        <taxon>Ecdysozoa</taxon>
        <taxon>Arthropoda</taxon>
        <taxon>Chelicerata</taxon>
        <taxon>Arachnida</taxon>
        <taxon>Araneae</taxon>
        <taxon>Araneomorphae</taxon>
        <taxon>Entelegynae</taxon>
        <taxon>Araneoidea</taxon>
        <taxon>Araneidae</taxon>
        <taxon>Araneus</taxon>
    </lineage>
</organism>
<proteinExistence type="predicted"/>
<name>A0A4Y2GNS1_ARAVE</name>
<accession>A0A4Y2GNS1</accession>
<protein>
    <submittedName>
        <fullName evidence="1">Uncharacterized protein</fullName>
    </submittedName>
</protein>
<dbReference type="AlphaFoldDB" id="A0A4Y2GNS1"/>
<sequence length="95" mass="11006">MIVRIFAFEILTRFFRPPCLRQTGQKLADSFPDHRSIECLVLLHVISAFERQISSCVCGEEIWRMGYMLMHRPGFLTAVENYETHSKVVCLVASK</sequence>
<gene>
    <name evidence="1" type="ORF">AVEN_150611_1</name>
</gene>
<keyword evidence="2" id="KW-1185">Reference proteome</keyword>
<reference evidence="1 2" key="1">
    <citation type="journal article" date="2019" name="Sci. Rep.">
        <title>Orb-weaving spider Araneus ventricosus genome elucidates the spidroin gene catalogue.</title>
        <authorList>
            <person name="Kono N."/>
            <person name="Nakamura H."/>
            <person name="Ohtoshi R."/>
            <person name="Moran D.A.P."/>
            <person name="Shinohara A."/>
            <person name="Yoshida Y."/>
            <person name="Fujiwara M."/>
            <person name="Mori M."/>
            <person name="Tomita M."/>
            <person name="Arakawa K."/>
        </authorList>
    </citation>
    <scope>NUCLEOTIDE SEQUENCE [LARGE SCALE GENOMIC DNA]</scope>
</reference>
<dbReference type="Proteomes" id="UP000499080">
    <property type="component" value="Unassembled WGS sequence"/>
</dbReference>
<dbReference type="EMBL" id="BGPR01001459">
    <property type="protein sequence ID" value="GBM54456.1"/>
    <property type="molecule type" value="Genomic_DNA"/>
</dbReference>
<comment type="caution">
    <text evidence="1">The sequence shown here is derived from an EMBL/GenBank/DDBJ whole genome shotgun (WGS) entry which is preliminary data.</text>
</comment>
<evidence type="ECO:0000313" key="2">
    <source>
        <dbReference type="Proteomes" id="UP000499080"/>
    </source>
</evidence>
<evidence type="ECO:0000313" key="1">
    <source>
        <dbReference type="EMBL" id="GBM54456.1"/>
    </source>
</evidence>